<organism evidence="11 12">
    <name type="scientific">Clostridium gasigenes</name>
    <dbReference type="NCBI Taxonomy" id="94869"/>
    <lineage>
        <taxon>Bacteria</taxon>
        <taxon>Bacillati</taxon>
        <taxon>Bacillota</taxon>
        <taxon>Clostridia</taxon>
        <taxon>Eubacteriales</taxon>
        <taxon>Clostridiaceae</taxon>
        <taxon>Clostridium</taxon>
    </lineage>
</organism>
<dbReference type="InterPro" id="IPR011299">
    <property type="entry name" value="PTS_IIBC_glc"/>
</dbReference>
<dbReference type="PROSITE" id="PS51093">
    <property type="entry name" value="PTS_EIIA_TYPE_1"/>
    <property type="match status" value="1"/>
</dbReference>
<dbReference type="PROSITE" id="PS00371">
    <property type="entry name" value="PTS_EIIA_TYPE_1_HIS"/>
    <property type="match status" value="1"/>
</dbReference>
<dbReference type="GO" id="GO:0016301">
    <property type="term" value="F:kinase activity"/>
    <property type="evidence" value="ECO:0007669"/>
    <property type="project" value="UniProtKB-KW"/>
</dbReference>
<keyword evidence="9" id="KW-1133">Transmembrane helix</keyword>
<proteinExistence type="predicted"/>
<dbReference type="PROSITE" id="PS51103">
    <property type="entry name" value="PTS_EIIC_TYPE_1"/>
    <property type="match status" value="1"/>
</dbReference>
<dbReference type="Gene3D" id="3.30.1360.60">
    <property type="entry name" value="Glucose permease domain IIB"/>
    <property type="match status" value="1"/>
</dbReference>
<keyword evidence="12" id="KW-1185">Reference proteome</keyword>
<evidence type="ECO:0000256" key="6">
    <source>
        <dbReference type="ARBA" id="ARBA00022683"/>
    </source>
</evidence>
<dbReference type="STRING" id="94869.SAMN04488529_10462"/>
<dbReference type="PROSITE" id="PS01035">
    <property type="entry name" value="PTS_EIIB_TYPE_1_CYS"/>
    <property type="match status" value="1"/>
</dbReference>
<dbReference type="GO" id="GO:0090563">
    <property type="term" value="F:protein-phosphocysteine-sugar phosphotransferase activity"/>
    <property type="evidence" value="ECO:0007669"/>
    <property type="project" value="TreeGrafter"/>
</dbReference>
<protein>
    <submittedName>
        <fullName evidence="11">PTS system, D-glucosamine-specific IIC component</fullName>
    </submittedName>
</protein>
<dbReference type="InterPro" id="IPR001996">
    <property type="entry name" value="PTS_IIB_1"/>
</dbReference>
<dbReference type="InterPro" id="IPR036878">
    <property type="entry name" value="Glu_permease_IIB"/>
</dbReference>
<dbReference type="GO" id="GO:0055056">
    <property type="term" value="F:D-glucose transmembrane transporter activity"/>
    <property type="evidence" value="ECO:0007669"/>
    <property type="project" value="InterPro"/>
</dbReference>
<dbReference type="PANTHER" id="PTHR30009">
    <property type="entry name" value="CYTOCHROME C-TYPE SYNTHESIS PROTEIN AND PTS TRANSMEMBRANE COMPONENT"/>
    <property type="match status" value="1"/>
</dbReference>
<keyword evidence="4" id="KW-0762">Sugar transport</keyword>
<evidence type="ECO:0000256" key="5">
    <source>
        <dbReference type="ARBA" id="ARBA00022679"/>
    </source>
</evidence>
<keyword evidence="2" id="KW-0813">Transport</keyword>
<dbReference type="NCBIfam" id="TIGR00826">
    <property type="entry name" value="EIIB_glc"/>
    <property type="match status" value="1"/>
</dbReference>
<accession>A0A1H0RYF5</accession>
<dbReference type="InterPro" id="IPR013013">
    <property type="entry name" value="PTS_EIIC_1"/>
</dbReference>
<dbReference type="Pfam" id="PF00358">
    <property type="entry name" value="PTS_EIIA_1"/>
    <property type="match status" value="1"/>
</dbReference>
<dbReference type="RefSeq" id="WP_089968431.1">
    <property type="nucleotide sequence ID" value="NZ_FNJM01000004.1"/>
</dbReference>
<keyword evidence="6" id="KW-0598">Phosphotransferase system</keyword>
<dbReference type="InterPro" id="IPR050429">
    <property type="entry name" value="PTS_Glucose_EIICBA"/>
</dbReference>
<dbReference type="OrthoDB" id="9764327at2"/>
<dbReference type="NCBIfam" id="TIGR00830">
    <property type="entry name" value="PTBA"/>
    <property type="match status" value="1"/>
</dbReference>
<dbReference type="SUPFAM" id="SSF51261">
    <property type="entry name" value="Duplicated hybrid motif"/>
    <property type="match status" value="1"/>
</dbReference>
<dbReference type="Pfam" id="PF00367">
    <property type="entry name" value="PTS_EIIB"/>
    <property type="match status" value="1"/>
</dbReference>
<comment type="subcellular location">
    <subcellularLocation>
        <location evidence="1">Cell membrane</location>
        <topology evidence="1">Multi-pass membrane protein</topology>
    </subcellularLocation>
</comment>
<dbReference type="FunFam" id="2.70.70.10:FF:000001">
    <property type="entry name" value="PTS system glucose-specific IIA component"/>
    <property type="match status" value="1"/>
</dbReference>
<dbReference type="Gene3D" id="2.70.70.10">
    <property type="entry name" value="Glucose Permease (Domain IIA)"/>
    <property type="match status" value="1"/>
</dbReference>
<keyword evidence="5" id="KW-0808">Transferase</keyword>
<evidence type="ECO:0000256" key="4">
    <source>
        <dbReference type="ARBA" id="ARBA00022597"/>
    </source>
</evidence>
<evidence type="ECO:0000256" key="9">
    <source>
        <dbReference type="ARBA" id="ARBA00022989"/>
    </source>
</evidence>
<dbReference type="Proteomes" id="UP000198597">
    <property type="component" value="Unassembled WGS sequence"/>
</dbReference>
<sequence length="677" mass="73951">MRELLKGSFGVLQRIGKALMLPVALLPAAGLLLGIGTMLQSLYFLDLFPAVGIDWIQSIALIMSGSGNIIFTNLPLIFAVGVAIGLCDGDGVAGLATIVGFLIMNVSMGIGAGVTADMVTGNPMYTMILGIPTLQTGVFGGIIIGIVASIVYRKFYNIELPQFLGFFSGKRFIPIVTAVAGLIVGLALVIIWPPIQNGLLIFSRGMIDTNQTVAALIFGIIERSLIPFGLHHIWYNPFWYQFGEYTNQAGQLIIGDQAIFMAQLKDGVEFTAGTFMTGKYPFMMFGLPAAALAMYHEAREDKKKLVAGIFFSAALTSFLTGITEPIEFTFLFVAPVLFGVHCIFAGISFMTMQILNVKIGLTFSGGIIDYLLFGVFPNRTAWWLVIPVGVIFAIIYYFGFRFIIRKLDLKTPGRENDEIEVDIDVDNGELAVKVLEALGGKSNIKHLDACITRLRVIVLDLSKVDKNEFKVLGSAGTMQIGKNIQIIFGPKSDRLKEQIKGVISGKEIEKKLIKTIEEIKPGIDTGVKIAIPVSGKLINLEEVPDDVFSMRLIGDGFAIDPTEGSLLSPVKGKITALIRTNHAITITTDTGMKVFIHIGIDTIKLNGDGFVSFIKVGDEVNIGDKLIEFPLESIKANKLSPIIPIIFKNISLNEYVYYKRSNKVRAKDSNKIEIHMK</sequence>
<keyword evidence="8" id="KW-0418">Kinase</keyword>
<evidence type="ECO:0000313" key="12">
    <source>
        <dbReference type="Proteomes" id="UP000198597"/>
    </source>
</evidence>
<evidence type="ECO:0000256" key="2">
    <source>
        <dbReference type="ARBA" id="ARBA00022448"/>
    </source>
</evidence>
<evidence type="ECO:0000313" key="11">
    <source>
        <dbReference type="EMBL" id="SDP34359.1"/>
    </source>
</evidence>
<reference evidence="11 12" key="1">
    <citation type="submission" date="2016-10" db="EMBL/GenBank/DDBJ databases">
        <authorList>
            <person name="de Groot N.N."/>
        </authorList>
    </citation>
    <scope>NUCLEOTIDE SEQUENCE [LARGE SCALE GENOMIC DNA]</scope>
    <source>
        <strain evidence="11 12">DSM 12272</strain>
    </source>
</reference>
<dbReference type="CDD" id="cd00212">
    <property type="entry name" value="PTS_IIB_glc"/>
    <property type="match status" value="1"/>
</dbReference>
<evidence type="ECO:0000256" key="7">
    <source>
        <dbReference type="ARBA" id="ARBA00022692"/>
    </source>
</evidence>
<dbReference type="PANTHER" id="PTHR30009:SF20">
    <property type="entry name" value="PTS SYSTEM GLUCOSE-SPECIFIC EIICB COMPONENT-RELATED"/>
    <property type="match status" value="1"/>
</dbReference>
<dbReference type="SUPFAM" id="SSF55604">
    <property type="entry name" value="Glucose permease domain IIB"/>
    <property type="match status" value="1"/>
</dbReference>
<evidence type="ECO:0000256" key="8">
    <source>
        <dbReference type="ARBA" id="ARBA00022777"/>
    </source>
</evidence>
<dbReference type="EMBL" id="FNJM01000004">
    <property type="protein sequence ID" value="SDP34359.1"/>
    <property type="molecule type" value="Genomic_DNA"/>
</dbReference>
<dbReference type="PROSITE" id="PS51098">
    <property type="entry name" value="PTS_EIIB_TYPE_1"/>
    <property type="match status" value="1"/>
</dbReference>
<keyword evidence="3" id="KW-1003">Cell membrane</keyword>
<dbReference type="InterPro" id="IPR011055">
    <property type="entry name" value="Dup_hybrid_motif"/>
</dbReference>
<evidence type="ECO:0000256" key="3">
    <source>
        <dbReference type="ARBA" id="ARBA00022475"/>
    </source>
</evidence>
<keyword evidence="10" id="KW-0472">Membrane</keyword>
<dbReference type="GO" id="GO:1904659">
    <property type="term" value="P:D-glucose transmembrane transport"/>
    <property type="evidence" value="ECO:0007669"/>
    <property type="project" value="InterPro"/>
</dbReference>
<dbReference type="GO" id="GO:0008982">
    <property type="term" value="F:protein-N(PI)-phosphohistidine-sugar phosphotransferase activity"/>
    <property type="evidence" value="ECO:0007669"/>
    <property type="project" value="InterPro"/>
</dbReference>
<keyword evidence="7" id="KW-0812">Transmembrane</keyword>
<dbReference type="NCBIfam" id="TIGR02002">
    <property type="entry name" value="PTS-II-BC-glcB"/>
    <property type="match status" value="1"/>
</dbReference>
<gene>
    <name evidence="11" type="ORF">SAMN04488529_10462</name>
</gene>
<dbReference type="AlphaFoldDB" id="A0A1H0RYF5"/>
<dbReference type="InterPro" id="IPR018113">
    <property type="entry name" value="PTrfase_EIIB_Cys"/>
</dbReference>
<dbReference type="GO" id="GO:0009401">
    <property type="term" value="P:phosphoenolpyruvate-dependent sugar phosphotransferase system"/>
    <property type="evidence" value="ECO:0007669"/>
    <property type="project" value="UniProtKB-KW"/>
</dbReference>
<dbReference type="InterPro" id="IPR003352">
    <property type="entry name" value="PTS_EIIC"/>
</dbReference>
<dbReference type="GO" id="GO:0005886">
    <property type="term" value="C:plasma membrane"/>
    <property type="evidence" value="ECO:0007669"/>
    <property type="project" value="UniProtKB-SubCell"/>
</dbReference>
<evidence type="ECO:0000256" key="10">
    <source>
        <dbReference type="ARBA" id="ARBA00023136"/>
    </source>
</evidence>
<dbReference type="InterPro" id="IPR001127">
    <property type="entry name" value="PTS_EIIA_1_perm"/>
</dbReference>
<evidence type="ECO:0000256" key="1">
    <source>
        <dbReference type="ARBA" id="ARBA00004651"/>
    </source>
</evidence>
<dbReference type="Pfam" id="PF02378">
    <property type="entry name" value="PTS_EIIC"/>
    <property type="match status" value="1"/>
</dbReference>
<name>A0A1H0RYF5_9CLOT</name>